<dbReference type="Proteomes" id="UP001519348">
    <property type="component" value="Unassembled WGS sequence"/>
</dbReference>
<keyword evidence="3" id="KW-1185">Reference proteome</keyword>
<evidence type="ECO:0000256" key="1">
    <source>
        <dbReference type="SAM" id="Phobius"/>
    </source>
</evidence>
<dbReference type="EMBL" id="JAGGKN010000002">
    <property type="protein sequence ID" value="MBP1951776.1"/>
    <property type="molecule type" value="Genomic_DNA"/>
</dbReference>
<feature type="transmembrane region" description="Helical" evidence="1">
    <location>
        <begin position="12"/>
        <end position="33"/>
    </location>
</feature>
<keyword evidence="1" id="KW-1133">Transmembrane helix</keyword>
<evidence type="ECO:0000313" key="2">
    <source>
        <dbReference type="EMBL" id="MBP1951776.1"/>
    </source>
</evidence>
<gene>
    <name evidence="2" type="ORF">J2Z27_000811</name>
</gene>
<protein>
    <submittedName>
        <fullName evidence="2">Uncharacterized protein</fullName>
    </submittedName>
</protein>
<name>A0ABS4HLG6_9STAP</name>
<keyword evidence="1" id="KW-0812">Transmembrane</keyword>
<keyword evidence="1" id="KW-0472">Membrane</keyword>
<sequence length="138" mass="15639">MKCSLLLKAWVLLFIGTMLFNLGYCCILLMISFRTTSSNSPRHPNVSGRRRQFHHVIPTSPDDVVEFTTSSQRLRTTSSFSPRHPSASGRRRQIHHVIPVLPDDVVKFTTSSQPAPAPLSLSNQPFYQYTAAEYKKHP</sequence>
<comment type="caution">
    <text evidence="2">The sequence shown here is derived from an EMBL/GenBank/DDBJ whole genome shotgun (WGS) entry which is preliminary data.</text>
</comment>
<organism evidence="2 3">
    <name type="scientific">Jeotgalicoccus aerolatus</name>
    <dbReference type="NCBI Taxonomy" id="709510"/>
    <lineage>
        <taxon>Bacteria</taxon>
        <taxon>Bacillati</taxon>
        <taxon>Bacillota</taxon>
        <taxon>Bacilli</taxon>
        <taxon>Bacillales</taxon>
        <taxon>Staphylococcaceae</taxon>
        <taxon>Jeotgalicoccus</taxon>
    </lineage>
</organism>
<reference evidence="2 3" key="1">
    <citation type="submission" date="2021-03" db="EMBL/GenBank/DDBJ databases">
        <title>Genomic Encyclopedia of Type Strains, Phase IV (KMG-IV): sequencing the most valuable type-strain genomes for metagenomic binning, comparative biology and taxonomic classification.</title>
        <authorList>
            <person name="Goeker M."/>
        </authorList>
    </citation>
    <scope>NUCLEOTIDE SEQUENCE [LARGE SCALE GENOMIC DNA]</scope>
    <source>
        <strain evidence="2 3">DSM 22420</strain>
    </source>
</reference>
<proteinExistence type="predicted"/>
<accession>A0ABS4HLG6</accession>
<evidence type="ECO:0000313" key="3">
    <source>
        <dbReference type="Proteomes" id="UP001519348"/>
    </source>
</evidence>